<organism evidence="1 2">
    <name type="scientific">Tahibacter aquaticus</name>
    <dbReference type="NCBI Taxonomy" id="520092"/>
    <lineage>
        <taxon>Bacteria</taxon>
        <taxon>Pseudomonadati</taxon>
        <taxon>Pseudomonadota</taxon>
        <taxon>Gammaproteobacteria</taxon>
        <taxon>Lysobacterales</taxon>
        <taxon>Rhodanobacteraceae</taxon>
        <taxon>Tahibacter</taxon>
    </lineage>
</organism>
<gene>
    <name evidence="1" type="ORF">DFR29_1234</name>
</gene>
<proteinExistence type="predicted"/>
<dbReference type="EMBL" id="SNZH01000023">
    <property type="protein sequence ID" value="TDR37830.1"/>
    <property type="molecule type" value="Genomic_DNA"/>
</dbReference>
<keyword evidence="2" id="KW-1185">Reference proteome</keyword>
<comment type="caution">
    <text evidence="1">The sequence shown here is derived from an EMBL/GenBank/DDBJ whole genome shotgun (WGS) entry which is preliminary data.</text>
</comment>
<sequence length="156" mass="17256">MSQNLISLRFTPEDLAAIDAALNALEEKLIGLVSLQPSEVRTLNKMGARSEWYCRETLVILEQNPQIVPPALDLQEAKADLAALDALRPRLARLNQLRKRGSDTLMVLGSDLDAVQREGYALIRVSGTGSGLEELHRGLSGRFAKRRKVKPEEPKS</sequence>
<dbReference type="OrthoDB" id="5573309at2"/>
<dbReference type="RefSeq" id="WP_133821615.1">
    <property type="nucleotide sequence ID" value="NZ_SNZH01000023.1"/>
</dbReference>
<name>A0A4R6YKY6_9GAMM</name>
<protein>
    <submittedName>
        <fullName evidence="1">Uncharacterized protein</fullName>
    </submittedName>
</protein>
<dbReference type="Proteomes" id="UP000295293">
    <property type="component" value="Unassembled WGS sequence"/>
</dbReference>
<dbReference type="AlphaFoldDB" id="A0A4R6YKY6"/>
<evidence type="ECO:0000313" key="1">
    <source>
        <dbReference type="EMBL" id="TDR37830.1"/>
    </source>
</evidence>
<evidence type="ECO:0000313" key="2">
    <source>
        <dbReference type="Proteomes" id="UP000295293"/>
    </source>
</evidence>
<reference evidence="1 2" key="1">
    <citation type="submission" date="2019-03" db="EMBL/GenBank/DDBJ databases">
        <title>Genomic Encyclopedia of Type Strains, Phase IV (KMG-IV): sequencing the most valuable type-strain genomes for metagenomic binning, comparative biology and taxonomic classification.</title>
        <authorList>
            <person name="Goeker M."/>
        </authorList>
    </citation>
    <scope>NUCLEOTIDE SEQUENCE [LARGE SCALE GENOMIC DNA]</scope>
    <source>
        <strain evidence="1 2">DSM 21667</strain>
    </source>
</reference>
<accession>A0A4R6YKY6</accession>